<dbReference type="PROSITE" id="PS50103">
    <property type="entry name" value="ZF_C3H1"/>
    <property type="match status" value="1"/>
</dbReference>
<evidence type="ECO:0000313" key="8">
    <source>
        <dbReference type="EMBL" id="KAK9678772.1"/>
    </source>
</evidence>
<keyword evidence="1 5" id="KW-0479">Metal-binding</keyword>
<gene>
    <name evidence="8" type="ORF">RND81_11G232300</name>
</gene>
<dbReference type="PANTHER" id="PTHR33400:SF2">
    <property type="entry name" value="ZINC FINGER CCCH DOMAIN-CONTAINING PROTEIN 6"/>
    <property type="match status" value="1"/>
</dbReference>
<evidence type="ECO:0000259" key="7">
    <source>
        <dbReference type="PROSITE" id="PS50103"/>
    </source>
</evidence>
<keyword evidence="9" id="KW-1185">Reference proteome</keyword>
<dbReference type="InterPro" id="IPR000571">
    <property type="entry name" value="Znf_CCCH"/>
</dbReference>
<evidence type="ECO:0000313" key="9">
    <source>
        <dbReference type="Proteomes" id="UP001443914"/>
    </source>
</evidence>
<dbReference type="AlphaFoldDB" id="A0AAW1HQU4"/>
<dbReference type="SUPFAM" id="SSF90229">
    <property type="entry name" value="CCCH zinc finger"/>
    <property type="match status" value="1"/>
</dbReference>
<evidence type="ECO:0000256" key="1">
    <source>
        <dbReference type="ARBA" id="ARBA00022723"/>
    </source>
</evidence>
<reference evidence="8" key="1">
    <citation type="submission" date="2024-03" db="EMBL/GenBank/DDBJ databases">
        <title>WGS assembly of Saponaria officinalis var. Norfolk2.</title>
        <authorList>
            <person name="Jenkins J."/>
            <person name="Shu S."/>
            <person name="Grimwood J."/>
            <person name="Barry K."/>
            <person name="Goodstein D."/>
            <person name="Schmutz J."/>
            <person name="Leebens-Mack J."/>
            <person name="Osbourn A."/>
        </authorList>
    </citation>
    <scope>NUCLEOTIDE SEQUENCE [LARGE SCALE GENOMIC DNA]</scope>
    <source>
        <strain evidence="8">JIC</strain>
    </source>
</reference>
<evidence type="ECO:0000256" key="5">
    <source>
        <dbReference type="PROSITE-ProRule" id="PRU00723"/>
    </source>
</evidence>
<evidence type="ECO:0000256" key="2">
    <source>
        <dbReference type="ARBA" id="ARBA00022771"/>
    </source>
</evidence>
<proteinExistence type="predicted"/>
<feature type="region of interest" description="Disordered" evidence="6">
    <location>
        <begin position="32"/>
        <end position="69"/>
    </location>
</feature>
<protein>
    <recommendedName>
        <fullName evidence="7">C3H1-type domain-containing protein</fullName>
    </recommendedName>
</protein>
<comment type="caution">
    <text evidence="8">The sequence shown here is derived from an EMBL/GenBank/DDBJ whole genome shotgun (WGS) entry which is preliminary data.</text>
</comment>
<dbReference type="InterPro" id="IPR036855">
    <property type="entry name" value="Znf_CCCH_sf"/>
</dbReference>
<dbReference type="GO" id="GO:0003677">
    <property type="term" value="F:DNA binding"/>
    <property type="evidence" value="ECO:0007669"/>
    <property type="project" value="UniProtKB-KW"/>
</dbReference>
<evidence type="ECO:0000256" key="6">
    <source>
        <dbReference type="SAM" id="MobiDB-lite"/>
    </source>
</evidence>
<name>A0AAW1HQU4_SAPOF</name>
<keyword evidence="3 5" id="KW-0862">Zinc</keyword>
<evidence type="ECO:0000256" key="4">
    <source>
        <dbReference type="ARBA" id="ARBA00023125"/>
    </source>
</evidence>
<feature type="domain" description="C3H1-type" evidence="7">
    <location>
        <begin position="441"/>
        <end position="469"/>
    </location>
</feature>
<dbReference type="PANTHER" id="PTHR33400">
    <property type="entry name" value="ZINC FINGER CCCH DOMAIN-CONTAINING PROTEIN 6-RELATED"/>
    <property type="match status" value="1"/>
</dbReference>
<accession>A0AAW1HQU4</accession>
<dbReference type="Proteomes" id="UP001443914">
    <property type="component" value="Unassembled WGS sequence"/>
</dbReference>
<dbReference type="GO" id="GO:0008270">
    <property type="term" value="F:zinc ion binding"/>
    <property type="evidence" value="ECO:0007669"/>
    <property type="project" value="UniProtKB-KW"/>
</dbReference>
<feature type="zinc finger region" description="C3H1-type" evidence="5">
    <location>
        <begin position="441"/>
        <end position="469"/>
    </location>
</feature>
<evidence type="ECO:0000256" key="3">
    <source>
        <dbReference type="ARBA" id="ARBA00022833"/>
    </source>
</evidence>
<organism evidence="8 9">
    <name type="scientific">Saponaria officinalis</name>
    <name type="common">Common soapwort</name>
    <name type="synonym">Lychnis saponaria</name>
    <dbReference type="NCBI Taxonomy" id="3572"/>
    <lineage>
        <taxon>Eukaryota</taxon>
        <taxon>Viridiplantae</taxon>
        <taxon>Streptophyta</taxon>
        <taxon>Embryophyta</taxon>
        <taxon>Tracheophyta</taxon>
        <taxon>Spermatophyta</taxon>
        <taxon>Magnoliopsida</taxon>
        <taxon>eudicotyledons</taxon>
        <taxon>Gunneridae</taxon>
        <taxon>Pentapetalae</taxon>
        <taxon>Caryophyllales</taxon>
        <taxon>Caryophyllaceae</taxon>
        <taxon>Caryophylleae</taxon>
        <taxon>Saponaria</taxon>
    </lineage>
</organism>
<dbReference type="EMBL" id="JBDFQZ010000011">
    <property type="protein sequence ID" value="KAK9678772.1"/>
    <property type="molecule type" value="Genomic_DNA"/>
</dbReference>
<keyword evidence="2 5" id="KW-0863">Zinc-finger</keyword>
<sequence length="496" mass="54347">MKKGLSKERMKRVKWASDDKFCQVKMFLSEDSPSQIGRKAEDHLKKTASLYSNEMRTPGSRSKEHSSTSKQIHIPVIKWKCPPMFTLESEWQVAAGEESEERTTQKYRETRVLEALYPRLSAIPSSPRVSAAREVNDYDDTQTPIIPLTPIEDEVAVPTESTPCSESAESNVPTESKAIANEKLRAAAAGIDADIVAAATAALTAMLKTNEKGSMVDTDLLIKILNEPKMIEAFSKTSTTKTASPIDPSHEALTILRPNSKPHPDAYSISLSGKPVDNESDLSRKVVPASSSALFGSNLNPQISDLEPSRPSSLVSLTRPADHNLSRETQTFISSLPLHSSISTSATKPVPASSTTIFVPISSPLVSSQPPSLVSSTRWEDLSLSPKSQMFTNSSTSPSSVETRIVKDANYYKNLIRLHGNEGNQTQEHQTLQFQVSAPETKVRKPCKFFNSSKGCRNGPTCPFEHVLSPNLQAGKFMDAHSHRSKRLKISTEITG</sequence>
<keyword evidence="4" id="KW-0238">DNA-binding</keyword>